<dbReference type="Proteomes" id="UP001268819">
    <property type="component" value="Unassembled WGS sequence"/>
</dbReference>
<feature type="region of interest" description="Disordered" evidence="1">
    <location>
        <begin position="190"/>
        <end position="211"/>
    </location>
</feature>
<sequence>MGTPTHPLHRTVLAVDVSSFGRRAVNGQGETRRGLYAALVGAFDVCGLDFSATHHEDRGDGVLVLIPPDVAKSRLVRLLPEALAGELRRHNATHHESASIRLRVAITAGEVQHDAHGVVGDDVNLAFRLLDSDPLRRALERTDDVLALIVSRRFHEDVVRDDPAVPAGAFQRVEVGVKEVRDHAWLRATGPVAAPGPRHRSRHRRKRSGPRSTALGLVAVLLGIAVTDASAAVPPAVPPCPAPVQLVVLTSRDKEPVVTRTAVEFEEESRGFTERGCKGASVQVTTGSSAHGAAAALGGGWEGAQDLTEQGAQPHVWLPDSSFEVERVRTALDRDPHVHVRLDPRPSIARSPVVVGASPELAERIGEVDGDVRWSAVDRFAAPDVSEGAGVAVVAALADGQLGGVHPAAPGAALALRDLVRRGTATAPPCTGDVALVAPEQEVATTRGCRLLYPTGGLVVLDHPFVAVEWTALPENPRRRRVVDLFEAHLRDGGSQGAIRRDGFRDMNGAPGLVGGPRTGPPSEVVEVDDGEALRRAWEAAVAPGVVAVVSDGSPDAVAFTSSLEGLLGPRDRVVAVAPGPGSLEEAVRRDADAVVLLASSPVPQQAPGTSAPVRVVAVGFGDGSCAVSTALYAAVKAHDGECAEVGAGSGTQGALETVARGIWGRGT</sequence>
<gene>
    <name evidence="2" type="ORF">J2S66_007196</name>
</gene>
<organism evidence="2 3">
    <name type="scientific">Saccharothrix longispora</name>
    <dbReference type="NCBI Taxonomy" id="33920"/>
    <lineage>
        <taxon>Bacteria</taxon>
        <taxon>Bacillati</taxon>
        <taxon>Actinomycetota</taxon>
        <taxon>Actinomycetes</taxon>
        <taxon>Pseudonocardiales</taxon>
        <taxon>Pseudonocardiaceae</taxon>
        <taxon>Saccharothrix</taxon>
    </lineage>
</organism>
<accession>A0ABU1Q7C8</accession>
<proteinExistence type="predicted"/>
<evidence type="ECO:0000256" key="1">
    <source>
        <dbReference type="SAM" id="MobiDB-lite"/>
    </source>
</evidence>
<evidence type="ECO:0000313" key="2">
    <source>
        <dbReference type="EMBL" id="MDR6598812.1"/>
    </source>
</evidence>
<name>A0ABU1Q7C8_9PSEU</name>
<evidence type="ECO:0000313" key="3">
    <source>
        <dbReference type="Proteomes" id="UP001268819"/>
    </source>
</evidence>
<dbReference type="EMBL" id="JAVDSG010000001">
    <property type="protein sequence ID" value="MDR6598812.1"/>
    <property type="molecule type" value="Genomic_DNA"/>
</dbReference>
<protein>
    <recommendedName>
        <fullName evidence="4">Extracellular solute-binding protein</fullName>
    </recommendedName>
</protein>
<dbReference type="InterPro" id="IPR029787">
    <property type="entry name" value="Nucleotide_cyclase"/>
</dbReference>
<comment type="caution">
    <text evidence="2">The sequence shown here is derived from an EMBL/GenBank/DDBJ whole genome shotgun (WGS) entry which is preliminary data.</text>
</comment>
<dbReference type="SUPFAM" id="SSF55073">
    <property type="entry name" value="Nucleotide cyclase"/>
    <property type="match status" value="1"/>
</dbReference>
<evidence type="ECO:0008006" key="4">
    <source>
        <dbReference type="Google" id="ProtNLM"/>
    </source>
</evidence>
<feature type="compositionally biased region" description="Basic residues" evidence="1">
    <location>
        <begin position="197"/>
        <end position="209"/>
    </location>
</feature>
<dbReference type="Gene3D" id="3.30.70.1230">
    <property type="entry name" value="Nucleotide cyclase"/>
    <property type="match status" value="1"/>
</dbReference>
<keyword evidence="3" id="KW-1185">Reference proteome</keyword>
<reference evidence="2 3" key="1">
    <citation type="submission" date="2023-07" db="EMBL/GenBank/DDBJ databases">
        <title>Sequencing the genomes of 1000 actinobacteria strains.</title>
        <authorList>
            <person name="Klenk H.-P."/>
        </authorList>
    </citation>
    <scope>NUCLEOTIDE SEQUENCE [LARGE SCALE GENOMIC DNA]</scope>
    <source>
        <strain evidence="2 3">DSM 43749</strain>
    </source>
</reference>
<dbReference type="RefSeq" id="WP_310314006.1">
    <property type="nucleotide sequence ID" value="NZ_BAAAXB010000001.1"/>
</dbReference>